<dbReference type="EMBL" id="PGOL01000222">
    <property type="protein sequence ID" value="PKI74172.1"/>
    <property type="molecule type" value="Genomic_DNA"/>
</dbReference>
<dbReference type="AlphaFoldDB" id="A0A2I0L0E7"/>
<proteinExistence type="predicted"/>
<gene>
    <name evidence="1" type="ORF">CRG98_005410</name>
</gene>
<reference evidence="1 2" key="1">
    <citation type="submission" date="2017-11" db="EMBL/GenBank/DDBJ databases">
        <title>De-novo sequencing of pomegranate (Punica granatum L.) genome.</title>
        <authorList>
            <person name="Akparov Z."/>
            <person name="Amiraslanov A."/>
            <person name="Hajiyeva S."/>
            <person name="Abbasov M."/>
            <person name="Kaur K."/>
            <person name="Hamwieh A."/>
            <person name="Solovyev V."/>
            <person name="Salamov A."/>
            <person name="Braich B."/>
            <person name="Kosarev P."/>
            <person name="Mahmoud A."/>
            <person name="Hajiyev E."/>
            <person name="Babayeva S."/>
            <person name="Izzatullayeva V."/>
            <person name="Mammadov A."/>
            <person name="Mammadov A."/>
            <person name="Sharifova S."/>
            <person name="Ojaghi J."/>
            <person name="Eynullazada K."/>
            <person name="Bayramov B."/>
            <person name="Abdulazimova A."/>
            <person name="Shahmuradov I."/>
        </authorList>
    </citation>
    <scope>NUCLEOTIDE SEQUENCE [LARGE SCALE GENOMIC DNA]</scope>
    <source>
        <strain evidence="2">cv. AG2017</strain>
        <tissue evidence="1">Leaf</tissue>
    </source>
</reference>
<evidence type="ECO:0000313" key="2">
    <source>
        <dbReference type="Proteomes" id="UP000233551"/>
    </source>
</evidence>
<name>A0A2I0L0E7_PUNGR</name>
<evidence type="ECO:0000313" key="1">
    <source>
        <dbReference type="EMBL" id="PKI74172.1"/>
    </source>
</evidence>
<organism evidence="1 2">
    <name type="scientific">Punica granatum</name>
    <name type="common">Pomegranate</name>
    <dbReference type="NCBI Taxonomy" id="22663"/>
    <lineage>
        <taxon>Eukaryota</taxon>
        <taxon>Viridiplantae</taxon>
        <taxon>Streptophyta</taxon>
        <taxon>Embryophyta</taxon>
        <taxon>Tracheophyta</taxon>
        <taxon>Spermatophyta</taxon>
        <taxon>Magnoliopsida</taxon>
        <taxon>eudicotyledons</taxon>
        <taxon>Gunneridae</taxon>
        <taxon>Pentapetalae</taxon>
        <taxon>rosids</taxon>
        <taxon>malvids</taxon>
        <taxon>Myrtales</taxon>
        <taxon>Lythraceae</taxon>
        <taxon>Punica</taxon>
    </lineage>
</organism>
<dbReference type="Proteomes" id="UP000233551">
    <property type="component" value="Unassembled WGS sequence"/>
</dbReference>
<protein>
    <submittedName>
        <fullName evidence="1">Uncharacterized protein</fullName>
    </submittedName>
</protein>
<keyword evidence="2" id="KW-1185">Reference proteome</keyword>
<comment type="caution">
    <text evidence="1">The sequence shown here is derived from an EMBL/GenBank/DDBJ whole genome shotgun (WGS) entry which is preliminary data.</text>
</comment>
<sequence length="113" mass="11478">MEIAEAGQSHGLGFTPDKSAYSLTTRRGGGGGVVIVVGIFPRVLQVRGVGLTRLRLGRVPKGADAVYPVVFPVLDLELLHEGPVMVAVASGELLQAVGSEAEDLGASEVGGAG</sequence>
<accession>A0A2I0L0E7</accession>